<dbReference type="EMBL" id="JABWDY010040575">
    <property type="protein sequence ID" value="KAF5178019.1"/>
    <property type="molecule type" value="Genomic_DNA"/>
</dbReference>
<evidence type="ECO:0000313" key="2">
    <source>
        <dbReference type="Proteomes" id="UP000554482"/>
    </source>
</evidence>
<dbReference type="OrthoDB" id="2288928at2759"/>
<evidence type="ECO:0000313" key="1">
    <source>
        <dbReference type="EMBL" id="KAF5178019.1"/>
    </source>
</evidence>
<organism evidence="1 2">
    <name type="scientific">Thalictrum thalictroides</name>
    <name type="common">Rue-anemone</name>
    <name type="synonym">Anemone thalictroides</name>
    <dbReference type="NCBI Taxonomy" id="46969"/>
    <lineage>
        <taxon>Eukaryota</taxon>
        <taxon>Viridiplantae</taxon>
        <taxon>Streptophyta</taxon>
        <taxon>Embryophyta</taxon>
        <taxon>Tracheophyta</taxon>
        <taxon>Spermatophyta</taxon>
        <taxon>Magnoliopsida</taxon>
        <taxon>Ranunculales</taxon>
        <taxon>Ranunculaceae</taxon>
        <taxon>Thalictroideae</taxon>
        <taxon>Thalictrum</taxon>
    </lineage>
</organism>
<proteinExistence type="predicted"/>
<protein>
    <submittedName>
        <fullName evidence="1">Uncharacterized protein</fullName>
    </submittedName>
</protein>
<gene>
    <name evidence="1" type="ORF">FRX31_032394</name>
</gene>
<keyword evidence="2" id="KW-1185">Reference proteome</keyword>
<sequence>MESSATMEINLEKIAFDINFHPSSALITTGLISGDLHLLQCRAVRRGFIMVQRLSRNEVIYSRRKLSNTNEGEVWYGGKFISELENCYGVRYLAIFKIWDHQRSQGVEVNEIYF</sequence>
<dbReference type="AlphaFoldDB" id="A0A7J6UZF6"/>
<comment type="caution">
    <text evidence="1">The sequence shown here is derived from an EMBL/GenBank/DDBJ whole genome shotgun (WGS) entry which is preliminary data.</text>
</comment>
<name>A0A7J6UZF6_THATH</name>
<reference evidence="1 2" key="1">
    <citation type="submission" date="2020-06" db="EMBL/GenBank/DDBJ databases">
        <title>Transcriptomic and genomic resources for Thalictrum thalictroides and T. hernandezii: Facilitating candidate gene discovery in an emerging model plant lineage.</title>
        <authorList>
            <person name="Arias T."/>
            <person name="Riano-Pachon D.M."/>
            <person name="Di Stilio V.S."/>
        </authorList>
    </citation>
    <scope>NUCLEOTIDE SEQUENCE [LARGE SCALE GENOMIC DNA]</scope>
    <source>
        <strain evidence="2">cv. WT478/WT964</strain>
        <tissue evidence="1">Leaves</tissue>
    </source>
</reference>
<accession>A0A7J6UZF6</accession>
<dbReference type="Proteomes" id="UP000554482">
    <property type="component" value="Unassembled WGS sequence"/>
</dbReference>